<evidence type="ECO:0000256" key="13">
    <source>
        <dbReference type="RuleBase" id="RU362022"/>
    </source>
</evidence>
<dbReference type="Proteomes" id="UP000243686">
    <property type="component" value="Unassembled WGS sequence"/>
</dbReference>
<dbReference type="SUPFAM" id="SSF81631">
    <property type="entry name" value="PAP/OAS1 substrate-binding domain"/>
    <property type="match status" value="1"/>
</dbReference>
<keyword evidence="6" id="KW-0547">Nucleotide-binding</keyword>
<accession>A0A1S8X116</accession>
<keyword evidence="8 13" id="KW-1133">Transmembrane helix</keyword>
<dbReference type="GO" id="GO:0005525">
    <property type="term" value="F:GTP binding"/>
    <property type="evidence" value="ECO:0007669"/>
    <property type="project" value="UniProtKB-KW"/>
</dbReference>
<dbReference type="InterPro" id="IPR002130">
    <property type="entry name" value="Cyclophilin-type_PPIase_dom"/>
</dbReference>
<name>A0A1S8X116_OPIVI</name>
<dbReference type="SUPFAM" id="SSF52540">
    <property type="entry name" value="P-loop containing nucleoside triphosphate hydrolases"/>
    <property type="match status" value="1"/>
</dbReference>
<comment type="subcellular location">
    <subcellularLocation>
        <location evidence="13">Endoplasmic reticulum membrane</location>
        <topology evidence="13">Multi-pass membrane protein</topology>
    </subcellularLocation>
    <subcellularLocation>
        <location evidence="3">Membrane</location>
        <topology evidence="3">Multi-pass membrane protein</topology>
    </subcellularLocation>
</comment>
<evidence type="ECO:0000256" key="5">
    <source>
        <dbReference type="ARBA" id="ARBA00022692"/>
    </source>
</evidence>
<keyword evidence="5 13" id="KW-0812">Transmembrane</keyword>
<evidence type="ECO:0000313" key="15">
    <source>
        <dbReference type="EMBL" id="OON20409.1"/>
    </source>
</evidence>
<comment type="catalytic activity">
    <reaction evidence="1 13">
        <text>[protein]-C-terminal S-[(2E,6E)-farnesyl]-L-cysteine + S-adenosyl-L-methionine = [protein]-C-terminal S-[(2E,6E)-farnesyl]-L-cysteine methyl ester + S-adenosyl-L-homocysteine</text>
        <dbReference type="Rhea" id="RHEA:21672"/>
        <dbReference type="Rhea" id="RHEA-COMP:12125"/>
        <dbReference type="Rhea" id="RHEA-COMP:12126"/>
        <dbReference type="ChEBI" id="CHEBI:57856"/>
        <dbReference type="ChEBI" id="CHEBI:59789"/>
        <dbReference type="ChEBI" id="CHEBI:90510"/>
        <dbReference type="ChEBI" id="CHEBI:90511"/>
        <dbReference type="EC" id="2.1.1.100"/>
    </reaction>
</comment>
<comment type="function">
    <text evidence="11">Catalyzes the post-translational methylation of isoprenylated C-terminal cysteine residues.</text>
</comment>
<dbReference type="FunFam" id="3.40.50.300:FF:000338">
    <property type="entry name" value="GPN-loop GTPase 2"/>
    <property type="match status" value="1"/>
</dbReference>
<dbReference type="InterPro" id="IPR025770">
    <property type="entry name" value="PPMT_MeTrfase"/>
</dbReference>
<evidence type="ECO:0000256" key="4">
    <source>
        <dbReference type="ARBA" id="ARBA00005290"/>
    </source>
</evidence>
<keyword evidence="13" id="KW-0949">S-adenosyl-L-methionine</keyword>
<dbReference type="Pfam" id="PF22600">
    <property type="entry name" value="MTPAP-like_central"/>
    <property type="match status" value="1"/>
</dbReference>
<proteinExistence type="inferred from homology"/>
<dbReference type="GO" id="GO:0006457">
    <property type="term" value="P:protein folding"/>
    <property type="evidence" value="ECO:0007669"/>
    <property type="project" value="InterPro"/>
</dbReference>
<evidence type="ECO:0000256" key="1">
    <source>
        <dbReference type="ARBA" id="ARBA00001450"/>
    </source>
</evidence>
<evidence type="ECO:0000256" key="2">
    <source>
        <dbReference type="ARBA" id="ARBA00003181"/>
    </source>
</evidence>
<keyword evidence="13" id="KW-0808">Transferase</keyword>
<dbReference type="Gene3D" id="3.30.460.10">
    <property type="entry name" value="Beta Polymerase, domain 2"/>
    <property type="match status" value="1"/>
</dbReference>
<dbReference type="PROSITE" id="PS50072">
    <property type="entry name" value="CSA_PPIASE_2"/>
    <property type="match status" value="1"/>
</dbReference>
<feature type="non-terminal residue" evidence="15">
    <location>
        <position position="1"/>
    </location>
</feature>
<evidence type="ECO:0000259" key="14">
    <source>
        <dbReference type="PROSITE" id="PS50072"/>
    </source>
</evidence>
<keyword evidence="10 13" id="KW-0472">Membrane</keyword>
<evidence type="ECO:0000256" key="11">
    <source>
        <dbReference type="ARBA" id="ARBA00023572"/>
    </source>
</evidence>
<keyword evidence="9" id="KW-0342">GTP-binding</keyword>
<dbReference type="InterPro" id="IPR004130">
    <property type="entry name" value="Gpn"/>
</dbReference>
<evidence type="ECO:0000256" key="3">
    <source>
        <dbReference type="ARBA" id="ARBA00004141"/>
    </source>
</evidence>
<dbReference type="InterPro" id="IPR029000">
    <property type="entry name" value="Cyclophilin-like_dom_sf"/>
</dbReference>
<dbReference type="PROSITE" id="PS00170">
    <property type="entry name" value="CSA_PPIASE_1"/>
    <property type="match status" value="1"/>
</dbReference>
<dbReference type="GO" id="GO:0032259">
    <property type="term" value="P:methylation"/>
    <property type="evidence" value="ECO:0007669"/>
    <property type="project" value="UniProtKB-KW"/>
</dbReference>
<dbReference type="EC" id="2.1.1.100" evidence="13"/>
<comment type="similarity">
    <text evidence="4">Belongs to the GPN-loop GTPase family.</text>
</comment>
<feature type="transmembrane region" description="Helical" evidence="13">
    <location>
        <begin position="253"/>
        <end position="276"/>
    </location>
</feature>
<keyword evidence="7" id="KW-0378">Hydrolase</keyword>
<dbReference type="PRINTS" id="PR00153">
    <property type="entry name" value="CSAPPISMRASE"/>
</dbReference>
<keyword evidence="16" id="KW-1185">Reference proteome</keyword>
<feature type="transmembrane region" description="Helical" evidence="13">
    <location>
        <begin position="94"/>
        <end position="116"/>
    </location>
</feature>
<comment type="similarity">
    <text evidence="13">Belongs to the class VI-like SAM-binding methyltransferase superfamily. Isoprenylcysteine carboxyl methyltransferase family.</text>
</comment>
<dbReference type="Pfam" id="PF00160">
    <property type="entry name" value="Pro_isomerase"/>
    <property type="match status" value="1"/>
</dbReference>
<sequence>APIETNDGHSLWNRLVYSLRTSSLDAVLSCVGFISGGLLFPFVYCLASTDHIVFHSIVYTVLYPALSIPILSLIISYCLQIATKAGHCDPRQNVWSAFFLGYNVGLGLLLCATSLSPQQYRVFWPFGSYLILLGFFHWSEFFFTAIFNPFRCSIDIYMLDHSPEYLIALLSSVVEYWIETLFVDFYAISWSTPTWLRLSGLFICFLGEVLRKTAILTARTNFDHFVEVSRRPEHVLVTHGVYSWVRHPAYVGWFYWAIGTQVLLGNPVCLVAYVFACHSFFRTRIEFEEMHLLRFFGADYIRYQNTVPVGIPFVSGYKTQRFVNCVSSHAPAVTLHTDLGDLKLEVFCMQAPLASEKIATIFSMDLSLATYVNAAKRSILLACAPLSVSPILNSMEKYCGRPVNVFYWPNKDRKGTLLVEVESAAQLKQCLNNLSEFSRIIHNFPAKEHSIVRRLKLNTFRLCSDPSCWRVSRPPLLATNLYPPNVDVQKPLVDTRGLKTRLQSCDSIDDQASILFNTNCLTYPELLSRFTVCDSIQDVLSQIHLDTQVSVFGSVVDGLGSATSDLDLVIRLGSDVNPELVDIIDRTSLKHNGPPNTGVSIIPALLAPPQAKHLFLSALRNLLVRLDPLGFTGAKVYRGRVPILHLKKYNLLGVGIDISRVSNTSSQSKKIHFHDGIHLTQLLRAVNCCVPGFAKCIAVLKFISRRTELTREGPSPGFTNFKLTMLFVHFLQAYGYAPPLKLLHHIASDPSHGLSSNPMLTDLISLPSVDTLLRQFFAYITTLHPSHVVLDLCTGRAIPRDLATSSVPASLKLPRFLDDVETSENEPKVCDSGYVLCPNPIHPNQNILHGVDETDWSNLVELCHQWTQALEYNRCPLPDSTRSDWGLLALHYYKGCIFHRNIKGFIVQTGDPTGTGKNGQSIWKKKFKDEFHESLRHNARGIVSMANNGPDSNGSQFFITYSKQTMLDMKYSIFAKVIDGWNVLDELERAPVEEKTYRPLTDIHIQDVTIHANPFAEIISGTQSRRVFFYWMAFDTSSISRGGLGLFGQLVIGPPGSGKTTYCAAMADFLTNLERKVHVVNLDPANDTLPYSCSVDLSDLIRLEEVMDYLSLGPNGGLIYCMEYLYTNRDWLADRLIKLKQKDPKCYLIFDCPGQVELYTHHPVTRQLIAYLTQKTHQNPGEKGESVTIVEGLGLQLTAVHLVDSHYCSDPGKFISCLLTSLSTMLQLSLPHVNILSKADLIEQFGELEFNLDYFTEVLDLQYLVDKINKNNDPFLAKYERLNQALISIIQDQSLVQFLLLDIQNVSHLERVMRYADRANGYVFGPDEQRNLQALMHSASGVELTPDWIGLAQEKYMSGVKQTEPDIDFFNEQVQLKLDKGYD</sequence>
<dbReference type="Pfam" id="PF04140">
    <property type="entry name" value="ICMT"/>
    <property type="match status" value="1"/>
</dbReference>
<evidence type="ECO:0000256" key="7">
    <source>
        <dbReference type="ARBA" id="ARBA00022801"/>
    </source>
</evidence>
<dbReference type="GO" id="GO:0003755">
    <property type="term" value="F:peptidyl-prolyl cis-trans isomerase activity"/>
    <property type="evidence" value="ECO:0007669"/>
    <property type="project" value="InterPro"/>
</dbReference>
<dbReference type="Pfam" id="PF03029">
    <property type="entry name" value="ATP_bind_1"/>
    <property type="match status" value="2"/>
</dbReference>
<keyword evidence="15" id="KW-0413">Isomerase</keyword>
<dbReference type="InterPro" id="IPR030231">
    <property type="entry name" value="Gpn2"/>
</dbReference>
<dbReference type="PROSITE" id="PS51564">
    <property type="entry name" value="SAM_ICMT"/>
    <property type="match status" value="1"/>
</dbReference>
<evidence type="ECO:0000313" key="16">
    <source>
        <dbReference type="Proteomes" id="UP000243686"/>
    </source>
</evidence>
<evidence type="ECO:0000256" key="8">
    <source>
        <dbReference type="ARBA" id="ARBA00022989"/>
    </source>
</evidence>
<feature type="transmembrane region" description="Helical" evidence="13">
    <location>
        <begin position="24"/>
        <end position="44"/>
    </location>
</feature>
<gene>
    <name evidence="15" type="ORF">X801_03713</name>
</gene>
<evidence type="ECO:0000256" key="6">
    <source>
        <dbReference type="ARBA" id="ARBA00022741"/>
    </source>
</evidence>
<dbReference type="InterPro" id="IPR054708">
    <property type="entry name" value="MTPAP-like_central"/>
</dbReference>
<reference evidence="15 16" key="1">
    <citation type="submission" date="2015-03" db="EMBL/GenBank/DDBJ databases">
        <title>Draft genome of the nematode, Opisthorchis viverrini.</title>
        <authorList>
            <person name="Mitreva M."/>
        </authorList>
    </citation>
    <scope>NUCLEOTIDE SEQUENCE [LARGE SCALE GENOMIC DNA]</scope>
    <source>
        <strain evidence="15">Khon Kaen</strain>
    </source>
</reference>
<dbReference type="Gene3D" id="2.40.100.10">
    <property type="entry name" value="Cyclophilin-like"/>
    <property type="match status" value="1"/>
</dbReference>
<keyword evidence="13" id="KW-0489">Methyltransferase</keyword>
<feature type="domain" description="PPIase cyclophilin-type" evidence="14">
    <location>
        <begin position="858"/>
        <end position="1010"/>
    </location>
</feature>
<dbReference type="SUPFAM" id="SSF81301">
    <property type="entry name" value="Nucleotidyltransferase"/>
    <property type="match status" value="1"/>
</dbReference>
<comment type="function">
    <text evidence="2">Small GTPase required for proper localization of RNA polymerase II and III (RNAPII and RNAPIII). May act at an RNAP assembly step prior to nuclear import.</text>
</comment>
<dbReference type="CDD" id="cd17871">
    <property type="entry name" value="GPN2"/>
    <property type="match status" value="1"/>
</dbReference>
<dbReference type="InterPro" id="IPR027417">
    <property type="entry name" value="P-loop_NTPase"/>
</dbReference>
<dbReference type="SUPFAM" id="SSF50891">
    <property type="entry name" value="Cyclophilin-like"/>
    <property type="match status" value="1"/>
</dbReference>
<evidence type="ECO:0000256" key="9">
    <source>
        <dbReference type="ARBA" id="ARBA00023134"/>
    </source>
</evidence>
<dbReference type="EMBL" id="KV892661">
    <property type="protein sequence ID" value="OON20409.1"/>
    <property type="molecule type" value="Genomic_DNA"/>
</dbReference>
<dbReference type="InterPro" id="IPR043519">
    <property type="entry name" value="NT_sf"/>
</dbReference>
<keyword evidence="13" id="KW-0256">Endoplasmic reticulum</keyword>
<feature type="transmembrane region" description="Helical" evidence="13">
    <location>
        <begin position="122"/>
        <end position="144"/>
    </location>
</feature>
<dbReference type="GO" id="GO:0003924">
    <property type="term" value="F:GTPase activity"/>
    <property type="evidence" value="ECO:0007669"/>
    <property type="project" value="TreeGrafter"/>
</dbReference>
<dbReference type="InterPro" id="IPR020892">
    <property type="entry name" value="Cyclophilin-type_PPIase_CS"/>
</dbReference>
<organism evidence="15 16">
    <name type="scientific">Opisthorchis viverrini</name>
    <name type="common">Southeast Asian liver fluke</name>
    <dbReference type="NCBI Taxonomy" id="6198"/>
    <lineage>
        <taxon>Eukaryota</taxon>
        <taxon>Metazoa</taxon>
        <taxon>Spiralia</taxon>
        <taxon>Lophotrochozoa</taxon>
        <taxon>Platyhelminthes</taxon>
        <taxon>Trematoda</taxon>
        <taxon>Digenea</taxon>
        <taxon>Opisthorchiida</taxon>
        <taxon>Opisthorchiata</taxon>
        <taxon>Opisthorchiidae</taxon>
        <taxon>Opisthorchis</taxon>
    </lineage>
</organism>
<dbReference type="GO" id="GO:0005789">
    <property type="term" value="C:endoplasmic reticulum membrane"/>
    <property type="evidence" value="ECO:0007669"/>
    <property type="project" value="UniProtKB-SubCell"/>
</dbReference>
<dbReference type="GO" id="GO:0004671">
    <property type="term" value="F:protein C-terminal S-isoprenylcysteine carboxyl O-methyltransferase activity"/>
    <property type="evidence" value="ECO:0007669"/>
    <property type="project" value="UniProtKB-EC"/>
</dbReference>
<feature type="transmembrane region" description="Helical" evidence="13">
    <location>
        <begin position="56"/>
        <end position="82"/>
    </location>
</feature>
<dbReference type="Gene3D" id="1.20.120.1630">
    <property type="match status" value="1"/>
</dbReference>
<dbReference type="Gene3D" id="3.40.50.300">
    <property type="entry name" value="P-loop containing nucleotide triphosphate hydrolases"/>
    <property type="match status" value="1"/>
</dbReference>
<dbReference type="InterPro" id="IPR007269">
    <property type="entry name" value="ICMT_MeTrfase"/>
</dbReference>
<dbReference type="PANTHER" id="PTHR21231">
    <property type="entry name" value="XPA-BINDING PROTEIN 1-RELATED"/>
    <property type="match status" value="1"/>
</dbReference>
<comment type="subunit">
    <text evidence="12">Heterodimers with GPN1 or GPN3. Binds to RNA polymerase II (RNAPII).</text>
</comment>
<evidence type="ECO:0000256" key="10">
    <source>
        <dbReference type="ARBA" id="ARBA00023136"/>
    </source>
</evidence>
<dbReference type="PANTHER" id="PTHR21231:SF3">
    <property type="entry name" value="GPN-LOOP GTPASE 2"/>
    <property type="match status" value="1"/>
</dbReference>
<evidence type="ECO:0000256" key="12">
    <source>
        <dbReference type="ARBA" id="ARBA00046611"/>
    </source>
</evidence>
<protein>
    <recommendedName>
        <fullName evidence="13">Protein-S-isoprenylcysteine O-methyltransferase</fullName>
        <ecNumber evidence="13">2.1.1.100</ecNumber>
    </recommendedName>
</protein>